<dbReference type="EMBL" id="BK016017">
    <property type="protein sequence ID" value="DAF89825.1"/>
    <property type="molecule type" value="Genomic_DNA"/>
</dbReference>
<protein>
    <submittedName>
        <fullName evidence="1">Uncharacterized protein</fullName>
    </submittedName>
</protein>
<sequence length="85" mass="10267">MKIFKFYLDGQLCGIRAEDKDVFEVLLLKNGIEPNKVSNVTCEYLDKFQELYQLEMETHTIPFENKTLEEKIKHYKRIELLKRRL</sequence>
<evidence type="ECO:0000313" key="1">
    <source>
        <dbReference type="EMBL" id="DAF89825.1"/>
    </source>
</evidence>
<name>A0A8S5U5R8_9CAUD</name>
<organism evidence="1">
    <name type="scientific">Siphoviridae sp. cteLh2</name>
    <dbReference type="NCBI Taxonomy" id="2825590"/>
    <lineage>
        <taxon>Viruses</taxon>
        <taxon>Duplodnaviria</taxon>
        <taxon>Heunggongvirae</taxon>
        <taxon>Uroviricota</taxon>
        <taxon>Caudoviricetes</taxon>
    </lineage>
</organism>
<accession>A0A8S5U5R8</accession>
<reference evidence="1" key="1">
    <citation type="journal article" date="2021" name="Proc. Natl. Acad. Sci. U.S.A.">
        <title>A Catalog of Tens of Thousands of Viruses from Human Metagenomes Reveals Hidden Associations with Chronic Diseases.</title>
        <authorList>
            <person name="Tisza M.J."/>
            <person name="Buck C.B."/>
        </authorList>
    </citation>
    <scope>NUCLEOTIDE SEQUENCE</scope>
    <source>
        <strain evidence="1">CteLh2</strain>
    </source>
</reference>
<proteinExistence type="predicted"/>